<keyword evidence="6" id="KW-0966">Cell projection</keyword>
<dbReference type="Pfam" id="PF02049">
    <property type="entry name" value="FliE"/>
    <property type="match status" value="1"/>
</dbReference>
<dbReference type="EMBL" id="DSRP01000144">
    <property type="protein sequence ID" value="HGG91729.1"/>
    <property type="molecule type" value="Genomic_DNA"/>
</dbReference>
<accession>A0A7C4AAI3</accession>
<dbReference type="GO" id="GO:0003774">
    <property type="term" value="F:cytoskeletal motor activity"/>
    <property type="evidence" value="ECO:0007669"/>
    <property type="project" value="InterPro"/>
</dbReference>
<dbReference type="GO" id="GO:0071973">
    <property type="term" value="P:bacterial-type flagellum-dependent cell motility"/>
    <property type="evidence" value="ECO:0007669"/>
    <property type="project" value="InterPro"/>
</dbReference>
<comment type="caution">
    <text evidence="6">The sequence shown here is derived from an EMBL/GenBank/DDBJ whole genome shotgun (WGS) entry which is preliminary data.</text>
</comment>
<comment type="similarity">
    <text evidence="2 4">Belongs to the FliE family.</text>
</comment>
<dbReference type="PRINTS" id="PR01006">
    <property type="entry name" value="FLGHOOKFLIE"/>
</dbReference>
<evidence type="ECO:0000256" key="4">
    <source>
        <dbReference type="HAMAP-Rule" id="MF_00724"/>
    </source>
</evidence>
<sequence length="110" mass="12069">MAISPIAINAYRAAMGQSQGAGPVQQQVSKALGTPAPEHGFMEKLQNSVAEVNAEQIKKDRMVESFATGENQNVHELMIQLQKAGVAMSMTSTVRNKVMDMYRELVKMPF</sequence>
<reference evidence="6" key="1">
    <citation type="journal article" date="2020" name="mSystems">
        <title>Genome- and Community-Level Interaction Insights into Carbon Utilization and Element Cycling Functions of Hydrothermarchaeota in Hydrothermal Sediment.</title>
        <authorList>
            <person name="Zhou Z."/>
            <person name="Liu Y."/>
            <person name="Xu W."/>
            <person name="Pan J."/>
            <person name="Luo Z.H."/>
            <person name="Li M."/>
        </authorList>
    </citation>
    <scope>NUCLEOTIDE SEQUENCE [LARGE SCALE GENOMIC DNA]</scope>
    <source>
        <strain evidence="6">SpSt-413</strain>
    </source>
</reference>
<dbReference type="GO" id="GO:0005198">
    <property type="term" value="F:structural molecule activity"/>
    <property type="evidence" value="ECO:0007669"/>
    <property type="project" value="UniProtKB-UniRule"/>
</dbReference>
<evidence type="ECO:0000313" key="6">
    <source>
        <dbReference type="EMBL" id="HGG91729.1"/>
    </source>
</evidence>
<dbReference type="PANTHER" id="PTHR34653">
    <property type="match status" value="1"/>
</dbReference>
<dbReference type="InterPro" id="IPR001624">
    <property type="entry name" value="FliE"/>
</dbReference>
<comment type="subcellular location">
    <subcellularLocation>
        <location evidence="1 4">Bacterial flagellum basal body</location>
    </subcellularLocation>
</comment>
<proteinExistence type="inferred from homology"/>
<evidence type="ECO:0000256" key="2">
    <source>
        <dbReference type="ARBA" id="ARBA00009272"/>
    </source>
</evidence>
<dbReference type="NCBIfam" id="TIGR00205">
    <property type="entry name" value="fliE"/>
    <property type="match status" value="1"/>
</dbReference>
<dbReference type="GO" id="GO:0009425">
    <property type="term" value="C:bacterial-type flagellum basal body"/>
    <property type="evidence" value="ECO:0007669"/>
    <property type="project" value="UniProtKB-SubCell"/>
</dbReference>
<gene>
    <name evidence="4 6" type="primary">fliE</name>
    <name evidence="6" type="ORF">ENR59_02095</name>
</gene>
<protein>
    <recommendedName>
        <fullName evidence="4 5">Flagellar hook-basal body complex protein FliE</fullName>
    </recommendedName>
</protein>
<evidence type="ECO:0000256" key="1">
    <source>
        <dbReference type="ARBA" id="ARBA00004117"/>
    </source>
</evidence>
<evidence type="ECO:0000256" key="3">
    <source>
        <dbReference type="ARBA" id="ARBA00023143"/>
    </source>
</evidence>
<dbReference type="AlphaFoldDB" id="A0A7C4AAI3"/>
<organism evidence="6">
    <name type="scientific">Fundidesulfovibrio putealis</name>
    <dbReference type="NCBI Taxonomy" id="270496"/>
    <lineage>
        <taxon>Bacteria</taxon>
        <taxon>Pseudomonadati</taxon>
        <taxon>Thermodesulfobacteriota</taxon>
        <taxon>Desulfovibrionia</taxon>
        <taxon>Desulfovibrionales</taxon>
        <taxon>Desulfovibrionaceae</taxon>
        <taxon>Fundidesulfovibrio</taxon>
    </lineage>
</organism>
<keyword evidence="6" id="KW-0969">Cilium</keyword>
<dbReference type="PANTHER" id="PTHR34653:SF1">
    <property type="entry name" value="FLAGELLAR HOOK-BASAL BODY COMPLEX PROTEIN FLIE"/>
    <property type="match status" value="1"/>
</dbReference>
<evidence type="ECO:0000256" key="5">
    <source>
        <dbReference type="NCBIfam" id="TIGR00205"/>
    </source>
</evidence>
<dbReference type="HAMAP" id="MF_00724">
    <property type="entry name" value="FliE"/>
    <property type="match status" value="1"/>
</dbReference>
<keyword evidence="6" id="KW-0282">Flagellum</keyword>
<name>A0A7C4AAI3_9BACT</name>
<keyword evidence="3 4" id="KW-0975">Bacterial flagellum</keyword>